<dbReference type="PROSITE" id="PS51724">
    <property type="entry name" value="SPOR"/>
    <property type="match status" value="1"/>
</dbReference>
<protein>
    <submittedName>
        <fullName evidence="3">SPOR domain-containing protein</fullName>
    </submittedName>
</protein>
<dbReference type="Pfam" id="PF05036">
    <property type="entry name" value="SPOR"/>
    <property type="match status" value="1"/>
</dbReference>
<dbReference type="GO" id="GO:0042834">
    <property type="term" value="F:peptidoglycan binding"/>
    <property type="evidence" value="ECO:0007669"/>
    <property type="project" value="InterPro"/>
</dbReference>
<accession>A0A7L5E127</accession>
<proteinExistence type="predicted"/>
<evidence type="ECO:0000313" key="4">
    <source>
        <dbReference type="Proteomes" id="UP000503278"/>
    </source>
</evidence>
<dbReference type="InterPro" id="IPR036680">
    <property type="entry name" value="SPOR-like_sf"/>
</dbReference>
<dbReference type="AlphaFoldDB" id="A0A7L5E127"/>
<name>A0A7L5E127_9SPHI</name>
<dbReference type="Proteomes" id="UP000503278">
    <property type="component" value="Chromosome"/>
</dbReference>
<reference evidence="3 4" key="1">
    <citation type="submission" date="2020-04" db="EMBL/GenBank/DDBJ databases">
        <title>Genome sequencing of novel species.</title>
        <authorList>
            <person name="Heo J."/>
            <person name="Kim S.-J."/>
            <person name="Kim J.-S."/>
            <person name="Hong S.-B."/>
            <person name="Kwon S.-W."/>
        </authorList>
    </citation>
    <scope>NUCLEOTIDE SEQUENCE [LARGE SCALE GENOMIC DNA]</scope>
    <source>
        <strain evidence="3 4">F39-2</strain>
    </source>
</reference>
<evidence type="ECO:0000313" key="3">
    <source>
        <dbReference type="EMBL" id="QJD97062.1"/>
    </source>
</evidence>
<keyword evidence="4" id="KW-1185">Reference proteome</keyword>
<dbReference type="InterPro" id="IPR007730">
    <property type="entry name" value="SPOR-like_dom"/>
</dbReference>
<organism evidence="3 4">
    <name type="scientific">Mucilaginibacter robiniae</name>
    <dbReference type="NCBI Taxonomy" id="2728022"/>
    <lineage>
        <taxon>Bacteria</taxon>
        <taxon>Pseudomonadati</taxon>
        <taxon>Bacteroidota</taxon>
        <taxon>Sphingobacteriia</taxon>
        <taxon>Sphingobacteriales</taxon>
        <taxon>Sphingobacteriaceae</taxon>
        <taxon>Mucilaginibacter</taxon>
    </lineage>
</organism>
<evidence type="ECO:0000256" key="1">
    <source>
        <dbReference type="SAM" id="SignalP"/>
    </source>
</evidence>
<evidence type="ECO:0000259" key="2">
    <source>
        <dbReference type="PROSITE" id="PS51724"/>
    </source>
</evidence>
<dbReference type="KEGG" id="mrob:HH214_14885"/>
<dbReference type="Gene3D" id="3.30.70.1070">
    <property type="entry name" value="Sporulation related repeat"/>
    <property type="match status" value="1"/>
</dbReference>
<feature type="chain" id="PRO_5029639412" evidence="1">
    <location>
        <begin position="21"/>
        <end position="143"/>
    </location>
</feature>
<dbReference type="EMBL" id="CP051682">
    <property type="protein sequence ID" value="QJD97062.1"/>
    <property type="molecule type" value="Genomic_DNA"/>
</dbReference>
<dbReference type="RefSeq" id="WP_169608916.1">
    <property type="nucleotide sequence ID" value="NZ_CP051682.1"/>
</dbReference>
<feature type="domain" description="SPOR" evidence="2">
    <location>
        <begin position="54"/>
        <end position="134"/>
    </location>
</feature>
<feature type="signal peptide" evidence="1">
    <location>
        <begin position="1"/>
        <end position="20"/>
    </location>
</feature>
<sequence length="143" mass="16208">MSKVVITSLFLLVGLSTARAQSRGHLEIIKDSRVDTLIAHRYSRNRAGSKTGGLMSAYGYRIQFFSGSSRKDAFNAQNKFQQEHPDIRTYISYREPNFKVKAGDFRTRLEAVKLMQSMQGKFISLFVISEKINPPNLDTSTPQ</sequence>
<keyword evidence="1" id="KW-0732">Signal</keyword>
<gene>
    <name evidence="3" type="ORF">HH214_14885</name>
</gene>